<dbReference type="InterPro" id="IPR016032">
    <property type="entry name" value="Sig_transdc_resp-reg_C-effctor"/>
</dbReference>
<dbReference type="GO" id="GO:0006355">
    <property type="term" value="P:regulation of DNA-templated transcription"/>
    <property type="evidence" value="ECO:0007669"/>
    <property type="project" value="InterPro"/>
</dbReference>
<dbReference type="InterPro" id="IPR036388">
    <property type="entry name" value="WH-like_DNA-bd_sf"/>
</dbReference>
<dbReference type="AlphaFoldDB" id="A0A2S8BB71"/>
<name>A0A2S8BB71_9SPHN</name>
<evidence type="ECO:0000313" key="1">
    <source>
        <dbReference type="EMBL" id="PQM29479.1"/>
    </source>
</evidence>
<dbReference type="Proteomes" id="UP000238954">
    <property type="component" value="Chromosome"/>
</dbReference>
<sequence>MAPAGPFTPDECAELSGLVPHLRRAIYIQSHLVHAADQQATRLAFSGVSRHVLLLTDKHVIAEIDPPLASLLTLRVGDGIGDGALGRTISAAIASGEPVALEWPGNDSAAPANLLCQARTLEPNRFGRFATGPVPTHAVHITELEQTPPIAFEAIADLYRLTPTELRVLRDAIEHGDLVGIGERVGMARATTRTHLHRIYDKTRTGSFVGLSNLAHRFARLTPE</sequence>
<dbReference type="EMBL" id="PHFW01000001">
    <property type="protein sequence ID" value="PQM29479.1"/>
    <property type="molecule type" value="Genomic_DNA"/>
</dbReference>
<dbReference type="Gene3D" id="1.10.10.10">
    <property type="entry name" value="Winged helix-like DNA-binding domain superfamily/Winged helix DNA-binding domain"/>
    <property type="match status" value="1"/>
</dbReference>
<protein>
    <recommendedName>
        <fullName evidence="3">HTH luxR-type domain-containing protein</fullName>
    </recommendedName>
</protein>
<keyword evidence="2" id="KW-1185">Reference proteome</keyword>
<dbReference type="GO" id="GO:0003677">
    <property type="term" value="F:DNA binding"/>
    <property type="evidence" value="ECO:0007669"/>
    <property type="project" value="InterPro"/>
</dbReference>
<evidence type="ECO:0008006" key="3">
    <source>
        <dbReference type="Google" id="ProtNLM"/>
    </source>
</evidence>
<accession>A0A2S8BB71</accession>
<dbReference type="SUPFAM" id="SSF46894">
    <property type="entry name" value="C-terminal effector domain of the bipartite response regulators"/>
    <property type="match status" value="1"/>
</dbReference>
<comment type="caution">
    <text evidence="1">The sequence shown here is derived from an EMBL/GenBank/DDBJ whole genome shotgun (WGS) entry which is preliminary data.</text>
</comment>
<gene>
    <name evidence="1" type="ORF">CVO77_00700</name>
</gene>
<reference evidence="2" key="1">
    <citation type="submission" date="2017-11" db="EMBL/GenBank/DDBJ databases">
        <title>The complete genome sequence of Sphingopyxis pomeranensis sp. nov. strain WS5A3p.</title>
        <authorList>
            <person name="Kaminski M.A."/>
        </authorList>
    </citation>
    <scope>NUCLEOTIDE SEQUENCE [LARGE SCALE GENOMIC DNA]</scope>
    <source>
        <strain evidence="2">WS5A3p</strain>
    </source>
</reference>
<proteinExistence type="predicted"/>
<organism evidence="1 2">
    <name type="scientific">Sphingopyxis lindanitolerans</name>
    <dbReference type="NCBI Taxonomy" id="2054227"/>
    <lineage>
        <taxon>Bacteria</taxon>
        <taxon>Pseudomonadati</taxon>
        <taxon>Pseudomonadota</taxon>
        <taxon>Alphaproteobacteria</taxon>
        <taxon>Sphingomonadales</taxon>
        <taxon>Sphingomonadaceae</taxon>
        <taxon>Sphingopyxis</taxon>
    </lineage>
</organism>
<evidence type="ECO:0000313" key="2">
    <source>
        <dbReference type="Proteomes" id="UP000238954"/>
    </source>
</evidence>